<evidence type="ECO:0000256" key="1">
    <source>
        <dbReference type="SAM" id="SignalP"/>
    </source>
</evidence>
<feature type="chain" id="PRO_5013729995" description="Cell wall protein PhiA" evidence="1">
    <location>
        <begin position="16"/>
        <end position="186"/>
    </location>
</feature>
<keyword evidence="3" id="KW-1185">Reference proteome</keyword>
<dbReference type="STRING" id="112498.A0A2D3VQW1"/>
<dbReference type="InterPro" id="IPR052820">
    <property type="entry name" value="PhiA_domain"/>
</dbReference>
<sequence length="186" mass="19467">MKSFIAATFVAAVAALPAPQVATTEQSSFGGLALRSASPIHFGSINANGLGFWIHKNTSTYTEAGTIAEPTNPYTSFTLNSEVGTLGLDTVVPGGQQVYVDYSPDGQAALKFTQIHSVNTGSNGVVTGFSIVDENLLFEGAGFVACPEEDAYKIYAASRGTNDACLGFSFRTVSGGETEPVWSYSK</sequence>
<evidence type="ECO:0000313" key="2">
    <source>
        <dbReference type="EMBL" id="CZT24598.1"/>
    </source>
</evidence>
<dbReference type="PANTHER" id="PTHR42047:SF1">
    <property type="entry name" value="PROTEIN, PUTATIVE (AFU_ORTHOLOGUE AFUA_6G03560)-RELATED"/>
    <property type="match status" value="1"/>
</dbReference>
<dbReference type="Proteomes" id="UP000225277">
    <property type="component" value="Unassembled WGS sequence"/>
</dbReference>
<protein>
    <recommendedName>
        <fullName evidence="4">Cell wall protein PhiA</fullName>
    </recommendedName>
</protein>
<dbReference type="EMBL" id="FJUY01000022">
    <property type="protein sequence ID" value="CZT24598.1"/>
    <property type="molecule type" value="Genomic_DNA"/>
</dbReference>
<organism evidence="2 3">
    <name type="scientific">Ramularia collo-cygni</name>
    <dbReference type="NCBI Taxonomy" id="112498"/>
    <lineage>
        <taxon>Eukaryota</taxon>
        <taxon>Fungi</taxon>
        <taxon>Dikarya</taxon>
        <taxon>Ascomycota</taxon>
        <taxon>Pezizomycotina</taxon>
        <taxon>Dothideomycetes</taxon>
        <taxon>Dothideomycetidae</taxon>
        <taxon>Mycosphaerellales</taxon>
        <taxon>Mycosphaerellaceae</taxon>
        <taxon>Ramularia</taxon>
    </lineage>
</organism>
<reference evidence="2 3" key="1">
    <citation type="submission" date="2016-03" db="EMBL/GenBank/DDBJ databases">
        <authorList>
            <person name="Ploux O."/>
        </authorList>
    </citation>
    <scope>NUCLEOTIDE SEQUENCE [LARGE SCALE GENOMIC DNA]</scope>
    <source>
        <strain evidence="2 3">URUG2</strain>
    </source>
</reference>
<evidence type="ECO:0008006" key="4">
    <source>
        <dbReference type="Google" id="ProtNLM"/>
    </source>
</evidence>
<dbReference type="RefSeq" id="XP_023631322.1">
    <property type="nucleotide sequence ID" value="XM_023775554.1"/>
</dbReference>
<accession>A0A2D3VQW1</accession>
<gene>
    <name evidence="2" type="ORF">RCC_10323</name>
</gene>
<feature type="signal peptide" evidence="1">
    <location>
        <begin position="1"/>
        <end position="15"/>
    </location>
</feature>
<name>A0A2D3VQW1_9PEZI</name>
<evidence type="ECO:0000313" key="3">
    <source>
        <dbReference type="Proteomes" id="UP000225277"/>
    </source>
</evidence>
<dbReference type="AlphaFoldDB" id="A0A2D3VQW1"/>
<keyword evidence="1" id="KW-0732">Signal</keyword>
<dbReference type="GeneID" id="35605370"/>
<dbReference type="PANTHER" id="PTHR42047">
    <property type="entry name" value="PROTEIN, PUTATIVE (AFU_ORTHOLOGUE AFUA_6G03560)-RELATED"/>
    <property type="match status" value="1"/>
</dbReference>
<dbReference type="OrthoDB" id="5430620at2759"/>
<proteinExistence type="predicted"/>